<accession>A0A9P7YE18</accession>
<evidence type="ECO:0000313" key="2">
    <source>
        <dbReference type="Proteomes" id="UP000824998"/>
    </source>
</evidence>
<name>A0A9P7YE18_9HELO</name>
<comment type="caution">
    <text evidence="1">The sequence shown here is derived from an EMBL/GenBank/DDBJ whole genome shotgun (WGS) entry which is preliminary data.</text>
</comment>
<reference evidence="1" key="1">
    <citation type="journal article" date="2021" name="IMA Fungus">
        <title>Genomic characterization of three marine fungi, including Emericellopsis atlantica sp. nov. with signatures of a generalist lifestyle and marine biomass degradation.</title>
        <authorList>
            <person name="Hagestad O.C."/>
            <person name="Hou L."/>
            <person name="Andersen J.H."/>
            <person name="Hansen E.H."/>
            <person name="Altermark B."/>
            <person name="Li C."/>
            <person name="Kuhnert E."/>
            <person name="Cox R.J."/>
            <person name="Crous P.W."/>
            <person name="Spatafora J.W."/>
            <person name="Lail K."/>
            <person name="Amirebrahimi M."/>
            <person name="Lipzen A."/>
            <person name="Pangilinan J."/>
            <person name="Andreopoulos W."/>
            <person name="Hayes R.D."/>
            <person name="Ng V."/>
            <person name="Grigoriev I.V."/>
            <person name="Jackson S.A."/>
            <person name="Sutton T.D.S."/>
            <person name="Dobson A.D.W."/>
            <person name="Rama T."/>
        </authorList>
    </citation>
    <scope>NUCLEOTIDE SEQUENCE</scope>
    <source>
        <strain evidence="1">TRa018bII</strain>
    </source>
</reference>
<gene>
    <name evidence="1" type="ORF">BJ875DRAFT_486484</name>
</gene>
<proteinExistence type="predicted"/>
<evidence type="ECO:0000313" key="1">
    <source>
        <dbReference type="EMBL" id="KAG9232024.1"/>
    </source>
</evidence>
<dbReference type="Proteomes" id="UP000824998">
    <property type="component" value="Unassembled WGS sequence"/>
</dbReference>
<protein>
    <submittedName>
        <fullName evidence="1">Uncharacterized protein</fullName>
    </submittedName>
</protein>
<dbReference type="OrthoDB" id="3558851at2759"/>
<organism evidence="1 2">
    <name type="scientific">Amylocarpus encephaloides</name>
    <dbReference type="NCBI Taxonomy" id="45428"/>
    <lineage>
        <taxon>Eukaryota</taxon>
        <taxon>Fungi</taxon>
        <taxon>Dikarya</taxon>
        <taxon>Ascomycota</taxon>
        <taxon>Pezizomycotina</taxon>
        <taxon>Leotiomycetes</taxon>
        <taxon>Helotiales</taxon>
        <taxon>Helotiales incertae sedis</taxon>
        <taxon>Amylocarpus</taxon>
    </lineage>
</organism>
<dbReference type="EMBL" id="MU251569">
    <property type="protein sequence ID" value="KAG9232024.1"/>
    <property type="molecule type" value="Genomic_DNA"/>
</dbReference>
<sequence>MSPPSDFIWHGETGPWESSRMSRAVAKWTHHYMGRRITLQDWRHIAIAISKKHARERGAAKADFEDVDNADNAEHYEIPDDLAASHTDQTAANYGVTIDVLKRLTADSLEIFGQVSHRWHTFLKLAEQPSSLPSLKRKGAADVKELTSLKRPKVLPLEKPDLEAGKDQLILKALRTVLWDDRAQFRTPQQEEAVRLAAAKETPLVAILPTSYAGPLLEDKRSSRASMWPDLKELPRVYRFASSTAAGSPPRSKAY</sequence>
<dbReference type="AlphaFoldDB" id="A0A9P7YE18"/>
<keyword evidence="2" id="KW-1185">Reference proteome</keyword>